<dbReference type="OrthoDB" id="38899at2157"/>
<dbReference type="SUPFAM" id="SSF51905">
    <property type="entry name" value="FAD/NAD(P)-binding domain"/>
    <property type="match status" value="2"/>
</dbReference>
<dbReference type="InterPro" id="IPR023753">
    <property type="entry name" value="FAD/NAD-binding_dom"/>
</dbReference>
<dbReference type="InterPro" id="IPR036188">
    <property type="entry name" value="FAD/NAD-bd_sf"/>
</dbReference>
<dbReference type="AlphaFoldDB" id="A8AAA3"/>
<evidence type="ECO:0000259" key="1">
    <source>
        <dbReference type="Pfam" id="PF07992"/>
    </source>
</evidence>
<dbReference type="STRING" id="453591.Igni_0673"/>
<dbReference type="PANTHER" id="PTHR43755:SF1">
    <property type="entry name" value="FAD-DEPENDENT PYRIDINE NUCLEOTIDE-DISULPHIDE OXIDOREDUCTASE"/>
    <property type="match status" value="1"/>
</dbReference>
<dbReference type="HOGENOM" id="CLU_030742_5_0_2"/>
<dbReference type="PhylomeDB" id="A8AAA3"/>
<reference evidence="2 3" key="1">
    <citation type="journal article" date="2008" name="Genome Biol.">
        <title>A genomic analysis of the archaeal system Ignicoccus hospitalis-Nanoarchaeum equitans.</title>
        <authorList>
            <person name="Podar M."/>
            <person name="Anderson I."/>
            <person name="Makarova K.S."/>
            <person name="Elkins J.G."/>
            <person name="Ivanova N."/>
            <person name="Wall M.A."/>
            <person name="Lykidis A."/>
            <person name="Mavromatis K."/>
            <person name="Sun H."/>
            <person name="Hudson M.E."/>
            <person name="Chen W."/>
            <person name="Deciu C."/>
            <person name="Hutchison D."/>
            <person name="Eads J.R."/>
            <person name="Anderson A."/>
            <person name="Fernandes F."/>
            <person name="Szeto E."/>
            <person name="Lapidus A."/>
            <person name="Kyrpides N.C."/>
            <person name="Saier M.H.Jr."/>
            <person name="Richardson P.M."/>
            <person name="Rachel R."/>
            <person name="Huber H."/>
            <person name="Eisen J.A."/>
            <person name="Koonin E.V."/>
            <person name="Keller M."/>
            <person name="Stetter K.O."/>
        </authorList>
    </citation>
    <scope>NUCLEOTIDE SEQUENCE [LARGE SCALE GENOMIC DNA]</scope>
    <source>
        <strain evidence="3">KIN4/I / DSM 18386 / JCM 14125</strain>
    </source>
</reference>
<dbReference type="eggNOG" id="arCOG01064">
    <property type="taxonomic scope" value="Archaea"/>
</dbReference>
<proteinExistence type="predicted"/>
<gene>
    <name evidence="2" type="ordered locus">Igni_0673</name>
</gene>
<dbReference type="Proteomes" id="UP000000262">
    <property type="component" value="Chromosome"/>
</dbReference>
<dbReference type="GO" id="GO:0016491">
    <property type="term" value="F:oxidoreductase activity"/>
    <property type="evidence" value="ECO:0007669"/>
    <property type="project" value="InterPro"/>
</dbReference>
<protein>
    <submittedName>
        <fullName evidence="2">FAD-dependent pyridine nucleotide-disulphide oxidoreductase</fullName>
    </submittedName>
</protein>
<dbReference type="EMBL" id="CP000816">
    <property type="protein sequence ID" value="ABU81855.1"/>
    <property type="molecule type" value="Genomic_DNA"/>
</dbReference>
<dbReference type="InterPro" id="IPR052541">
    <property type="entry name" value="SQRD"/>
</dbReference>
<evidence type="ECO:0000313" key="3">
    <source>
        <dbReference type="Proteomes" id="UP000000262"/>
    </source>
</evidence>
<dbReference type="KEGG" id="iho:Igni_0673"/>
<evidence type="ECO:0000313" key="2">
    <source>
        <dbReference type="EMBL" id="ABU81855.1"/>
    </source>
</evidence>
<sequence length="385" mass="43428">MPERVVFLGGGVSTLVALRRLREGPPELQDKLQITIINRDEWHYMPPLFADFALGEVREDQLKAPVANIAKRYGAELIIDEVVDVDPAKQQLKTKGGKTIEYDYLFIGSGVSYDHEAVPGLSRYGYHNYSLEGAKRMREALSKFKGGRVVMLVPGLPFRCGCYPFEMAGKLKYFAMRKDPRSEVHLVTVFDEKQMGQMFKDVFRQFRRIHNKLGIIYHPGKEAKEVREKEIVFTDGSTLKYDLLIYVPPVKVPEFAKNRPELVCPNNKKVLATTYPEFRNPKYRNVFVPTDAAMPCVNFPIAGIFSHAAAVSAADALISDLTGVRGTVLFPDEIVAVADFGPTGMMVTFDIDHNGPTQKMYVTAQSPMIKFMKLAFYLGWIDALR</sequence>
<organism evidence="2 3">
    <name type="scientific">Ignicoccus hospitalis (strain KIN4/I / DSM 18386 / JCM 14125)</name>
    <dbReference type="NCBI Taxonomy" id="453591"/>
    <lineage>
        <taxon>Archaea</taxon>
        <taxon>Thermoproteota</taxon>
        <taxon>Thermoprotei</taxon>
        <taxon>Desulfurococcales</taxon>
        <taxon>Desulfurococcaceae</taxon>
        <taxon>Ignicoccus</taxon>
    </lineage>
</organism>
<keyword evidence="3" id="KW-1185">Reference proteome</keyword>
<dbReference type="Pfam" id="PF07992">
    <property type="entry name" value="Pyr_redox_2"/>
    <property type="match status" value="1"/>
</dbReference>
<dbReference type="RefSeq" id="WP_011998707.1">
    <property type="nucleotide sequence ID" value="NC_009776.1"/>
</dbReference>
<feature type="domain" description="FAD/NAD(P)-binding" evidence="1">
    <location>
        <begin position="4"/>
        <end position="246"/>
    </location>
</feature>
<dbReference type="Gene3D" id="3.50.50.100">
    <property type="match status" value="1"/>
</dbReference>
<name>A8AAA3_IGNH4</name>
<dbReference type="GeneID" id="5562684"/>
<accession>A8AAA3</accession>
<dbReference type="PANTHER" id="PTHR43755">
    <property type="match status" value="1"/>
</dbReference>